<name>A0A8X6ND85_NEPPI</name>
<proteinExistence type="predicted"/>
<gene>
    <name evidence="2" type="ORF">NPIL_604051</name>
</gene>
<feature type="region of interest" description="Disordered" evidence="1">
    <location>
        <begin position="1"/>
        <end position="24"/>
    </location>
</feature>
<comment type="caution">
    <text evidence="2">The sequence shown here is derived from an EMBL/GenBank/DDBJ whole genome shotgun (WGS) entry which is preliminary data.</text>
</comment>
<dbReference type="EMBL" id="BMAW01103068">
    <property type="protein sequence ID" value="GFT07129.1"/>
    <property type="molecule type" value="Genomic_DNA"/>
</dbReference>
<feature type="non-terminal residue" evidence="2">
    <location>
        <position position="24"/>
    </location>
</feature>
<reference evidence="2" key="1">
    <citation type="submission" date="2020-08" db="EMBL/GenBank/DDBJ databases">
        <title>Multicomponent nature underlies the extraordinary mechanical properties of spider dragline silk.</title>
        <authorList>
            <person name="Kono N."/>
            <person name="Nakamura H."/>
            <person name="Mori M."/>
            <person name="Yoshida Y."/>
            <person name="Ohtoshi R."/>
            <person name="Malay A.D."/>
            <person name="Moran D.A.P."/>
            <person name="Tomita M."/>
            <person name="Numata K."/>
            <person name="Arakawa K."/>
        </authorList>
    </citation>
    <scope>NUCLEOTIDE SEQUENCE</scope>
</reference>
<evidence type="ECO:0000313" key="2">
    <source>
        <dbReference type="EMBL" id="GFT07129.1"/>
    </source>
</evidence>
<dbReference type="Proteomes" id="UP000887013">
    <property type="component" value="Unassembled WGS sequence"/>
</dbReference>
<sequence>MNPASATKAEAEDHLKITAEVRRE</sequence>
<evidence type="ECO:0000313" key="3">
    <source>
        <dbReference type="Proteomes" id="UP000887013"/>
    </source>
</evidence>
<organism evidence="2 3">
    <name type="scientific">Nephila pilipes</name>
    <name type="common">Giant wood spider</name>
    <name type="synonym">Nephila maculata</name>
    <dbReference type="NCBI Taxonomy" id="299642"/>
    <lineage>
        <taxon>Eukaryota</taxon>
        <taxon>Metazoa</taxon>
        <taxon>Ecdysozoa</taxon>
        <taxon>Arthropoda</taxon>
        <taxon>Chelicerata</taxon>
        <taxon>Arachnida</taxon>
        <taxon>Araneae</taxon>
        <taxon>Araneomorphae</taxon>
        <taxon>Entelegynae</taxon>
        <taxon>Araneoidea</taxon>
        <taxon>Nephilidae</taxon>
        <taxon>Nephila</taxon>
    </lineage>
</organism>
<evidence type="ECO:0000256" key="1">
    <source>
        <dbReference type="SAM" id="MobiDB-lite"/>
    </source>
</evidence>
<feature type="compositionally biased region" description="Basic and acidic residues" evidence="1">
    <location>
        <begin position="9"/>
        <end position="24"/>
    </location>
</feature>
<protein>
    <submittedName>
        <fullName evidence="2">Uncharacterized protein</fullName>
    </submittedName>
</protein>
<keyword evidence="3" id="KW-1185">Reference proteome</keyword>
<accession>A0A8X6ND85</accession>
<dbReference type="AlphaFoldDB" id="A0A8X6ND85"/>